<dbReference type="InterPro" id="IPR013087">
    <property type="entry name" value="Znf_C2H2_type"/>
</dbReference>
<feature type="region of interest" description="Disordered" evidence="2">
    <location>
        <begin position="314"/>
        <end position="333"/>
    </location>
</feature>
<feature type="region of interest" description="Disordered" evidence="2">
    <location>
        <begin position="1"/>
        <end position="79"/>
    </location>
</feature>
<evidence type="ECO:0000259" key="3">
    <source>
        <dbReference type="PROSITE" id="PS00028"/>
    </source>
</evidence>
<feature type="compositionally biased region" description="Low complexity" evidence="2">
    <location>
        <begin position="580"/>
        <end position="645"/>
    </location>
</feature>
<feature type="compositionally biased region" description="Polar residues" evidence="2">
    <location>
        <begin position="322"/>
        <end position="333"/>
    </location>
</feature>
<dbReference type="PROSITE" id="PS00028">
    <property type="entry name" value="ZINC_FINGER_C2H2_1"/>
    <property type="match status" value="1"/>
</dbReference>
<feature type="compositionally biased region" description="Polar residues" evidence="2">
    <location>
        <begin position="665"/>
        <end position="676"/>
    </location>
</feature>
<feature type="compositionally biased region" description="Basic and acidic residues" evidence="2">
    <location>
        <begin position="547"/>
        <end position="570"/>
    </location>
</feature>
<feature type="compositionally biased region" description="Low complexity" evidence="2">
    <location>
        <begin position="677"/>
        <end position="690"/>
    </location>
</feature>
<feature type="compositionally biased region" description="Basic and acidic residues" evidence="2">
    <location>
        <begin position="1"/>
        <end position="17"/>
    </location>
</feature>
<feature type="compositionally biased region" description="Low complexity" evidence="2">
    <location>
        <begin position="209"/>
        <end position="226"/>
    </location>
</feature>
<feature type="region of interest" description="Disordered" evidence="2">
    <location>
        <begin position="379"/>
        <end position="419"/>
    </location>
</feature>
<dbReference type="GO" id="GO:0005737">
    <property type="term" value="C:cytoplasm"/>
    <property type="evidence" value="ECO:0007669"/>
    <property type="project" value="TreeGrafter"/>
</dbReference>
<feature type="region of interest" description="Disordered" evidence="2">
    <location>
        <begin position="473"/>
        <end position="522"/>
    </location>
</feature>
<dbReference type="PANTHER" id="PTHR31315:SF1">
    <property type="entry name" value="PROTEIN SIP5"/>
    <property type="match status" value="1"/>
</dbReference>
<dbReference type="Proteomes" id="UP000829685">
    <property type="component" value="Unassembled WGS sequence"/>
</dbReference>
<sequence length="880" mass="93686">MGNAHTKEARDGPRPGRYDSASLAAGQHGESSERSGRRSSRRELSALELLTGSGSNSRTPQADAPFERRETKQEREARRLERERVARIKERERSMKEEHVDGGFLVTVGVYTASEDFSKPIVRQLQIERRIAPFWRGLDDFKDDWAEHQIIAAARGLDIPPADEVPENLVPQPRPAESPSTSLQNLSSLTVPMGPRTLSAASDKAGPGSNPASSLPSPTSPTPSRMSKPHKAIAAALSISSRNGSQQDIAPREVNLAHDPFVNGQPLEVFLYKDGDECPICCLYYPRYLNKTRCCDQFICSECFVQIKRPDPHLPEHHGDQSNELENPQNSEEQQGELIMEAACCPYCTQTDFGITYEPPPFRRGLTYSYNPPGLGSMGTAMSSSSSLSSGLSPTSATTPVPNSNRRRATSVSANDPSVITTDRIRPDWVTKLTAARAQQRRRAAAADALHHAAFVMGNNNDSSRSLFGRSSRFSRRQTGATGSESPGSTSNLGAGNQAPDSPVGGPELGNRSSSARTGPSRERIDAAHLESMMMAEAIRLSLADEEERRKKAEKEAKKEAKKKEKEERKANKRKSAVYGHSDGGSSASASTLSLGLGRRRGNSAAGSQSLRVEASVAAANATANQGGEAPSSTSGAAGSITGGTQDKGKGVDRGDGSALPIPISQPSRGSSHLRQISNASSISSSGIDSMPASYSRGGLDPEDPRTSGLSLGGGKSDDEGAGNEPMFNFNSLAQMVGVPIDGQAAAGDKSPKPGDSKDADSDKASEEHHEHVEHVMPTEINTSDHAPSISLPTDEKKESSTTLDISSPDIDSKPANHLTLDTSAGSSISEAKKILPGTTAQPPSVTVTPETPAPLSDGEEDSKQLGHSARVERPSEVTQ</sequence>
<organism evidence="4 5">
    <name type="scientific">Neoarthrinium moseri</name>
    <dbReference type="NCBI Taxonomy" id="1658444"/>
    <lineage>
        <taxon>Eukaryota</taxon>
        <taxon>Fungi</taxon>
        <taxon>Dikarya</taxon>
        <taxon>Ascomycota</taxon>
        <taxon>Pezizomycotina</taxon>
        <taxon>Sordariomycetes</taxon>
        <taxon>Xylariomycetidae</taxon>
        <taxon>Amphisphaeriales</taxon>
        <taxon>Apiosporaceae</taxon>
        <taxon>Neoarthrinium</taxon>
    </lineage>
</organism>
<feature type="compositionally biased region" description="Basic and acidic residues" evidence="2">
    <location>
        <begin position="30"/>
        <end position="45"/>
    </location>
</feature>
<dbReference type="InterPro" id="IPR039301">
    <property type="entry name" value="Sip5/DA2"/>
</dbReference>
<feature type="domain" description="C2H2-type" evidence="3">
    <location>
        <begin position="295"/>
        <end position="318"/>
    </location>
</feature>
<protein>
    <recommendedName>
        <fullName evidence="3">C2H2-type domain-containing protein</fullName>
    </recommendedName>
</protein>
<reference evidence="4" key="1">
    <citation type="submission" date="2021-03" db="EMBL/GenBank/DDBJ databases">
        <title>Revisited historic fungal species revealed as producer of novel bioactive compounds through whole genome sequencing and comparative genomics.</title>
        <authorList>
            <person name="Vignolle G.A."/>
            <person name="Hochenegger N."/>
            <person name="Mach R.L."/>
            <person name="Mach-Aigner A.R."/>
            <person name="Javad Rahimi M."/>
            <person name="Salim K.A."/>
            <person name="Chan C.M."/>
            <person name="Lim L.B.L."/>
            <person name="Cai F."/>
            <person name="Druzhinina I.S."/>
            <person name="U'Ren J.M."/>
            <person name="Derntl C."/>
        </authorList>
    </citation>
    <scope>NUCLEOTIDE SEQUENCE</scope>
    <source>
        <strain evidence="4">TUCIM 5799</strain>
    </source>
</reference>
<accession>A0A9P9WD69</accession>
<dbReference type="AlphaFoldDB" id="A0A9P9WD69"/>
<feature type="compositionally biased region" description="Basic and acidic residues" evidence="2">
    <location>
        <begin position="750"/>
        <end position="777"/>
    </location>
</feature>
<feature type="compositionally biased region" description="Basic and acidic residues" evidence="2">
    <location>
        <begin position="862"/>
        <end position="880"/>
    </location>
</feature>
<feature type="compositionally biased region" description="Polar residues" evidence="2">
    <location>
        <begin position="178"/>
        <end position="190"/>
    </location>
</feature>
<dbReference type="EMBL" id="JAFIMR010000037">
    <property type="protein sequence ID" value="KAI1858139.1"/>
    <property type="molecule type" value="Genomic_DNA"/>
</dbReference>
<evidence type="ECO:0000256" key="1">
    <source>
        <dbReference type="ARBA" id="ARBA00010402"/>
    </source>
</evidence>
<evidence type="ECO:0000313" key="4">
    <source>
        <dbReference type="EMBL" id="KAI1858139.1"/>
    </source>
</evidence>
<feature type="compositionally biased region" description="Polar residues" evidence="2">
    <location>
        <begin position="839"/>
        <end position="850"/>
    </location>
</feature>
<feature type="compositionally biased region" description="Polar residues" evidence="2">
    <location>
        <begin position="410"/>
        <end position="419"/>
    </location>
</feature>
<feature type="compositionally biased region" description="Basic and acidic residues" evidence="2">
    <location>
        <begin position="65"/>
        <end position="79"/>
    </location>
</feature>
<comment type="caution">
    <text evidence="4">The sequence shown here is derived from an EMBL/GenBank/DDBJ whole genome shotgun (WGS) entry which is preliminary data.</text>
</comment>
<feature type="compositionally biased region" description="Low complexity" evidence="2">
    <location>
        <begin position="379"/>
        <end position="400"/>
    </location>
</feature>
<comment type="similarity">
    <text evidence="1">Belongs to the SIP5 family.</text>
</comment>
<proteinExistence type="inferred from homology"/>
<name>A0A9P9WD69_9PEZI</name>
<dbReference type="PANTHER" id="PTHR31315">
    <property type="entry name" value="PROTEIN SIP5"/>
    <property type="match status" value="1"/>
</dbReference>
<feature type="compositionally biased region" description="Polar residues" evidence="2">
    <location>
        <begin position="820"/>
        <end position="830"/>
    </location>
</feature>
<keyword evidence="5" id="KW-1185">Reference proteome</keyword>
<evidence type="ECO:0000256" key="2">
    <source>
        <dbReference type="SAM" id="MobiDB-lite"/>
    </source>
</evidence>
<feature type="region of interest" description="Disordered" evidence="2">
    <location>
        <begin position="158"/>
        <end position="231"/>
    </location>
</feature>
<gene>
    <name evidence="4" type="ORF">JX265_010807</name>
</gene>
<dbReference type="CDD" id="cd24139">
    <property type="entry name" value="SIP5-like"/>
    <property type="match status" value="1"/>
</dbReference>
<feature type="region of interest" description="Disordered" evidence="2">
    <location>
        <begin position="542"/>
        <end position="880"/>
    </location>
</feature>
<feature type="compositionally biased region" description="Basic and acidic residues" evidence="2">
    <location>
        <begin position="647"/>
        <end position="656"/>
    </location>
</feature>
<feature type="compositionally biased region" description="Polar residues" evidence="2">
    <location>
        <begin position="478"/>
        <end position="495"/>
    </location>
</feature>
<evidence type="ECO:0000313" key="5">
    <source>
        <dbReference type="Proteomes" id="UP000829685"/>
    </source>
</evidence>